<dbReference type="GO" id="GO:0005886">
    <property type="term" value="C:plasma membrane"/>
    <property type="evidence" value="ECO:0007669"/>
    <property type="project" value="UniProtKB-SubCell"/>
</dbReference>
<dbReference type="SUPFAM" id="SSF52540">
    <property type="entry name" value="P-loop containing nucleoside triphosphate hydrolases"/>
    <property type="match status" value="1"/>
</dbReference>
<dbReference type="EMBL" id="VLNT01000024">
    <property type="protein sequence ID" value="TSD55289.1"/>
    <property type="molecule type" value="Genomic_DNA"/>
</dbReference>
<dbReference type="InterPro" id="IPR027417">
    <property type="entry name" value="P-loop_NTPase"/>
</dbReference>
<dbReference type="Gene3D" id="3.40.50.300">
    <property type="entry name" value="P-loop containing nucleotide triphosphate hydrolases"/>
    <property type="match status" value="1"/>
</dbReference>
<dbReference type="PANTHER" id="PTHR37937:SF1">
    <property type="entry name" value="CONJUGATIVE TRANSFER: DNA TRANSPORT"/>
    <property type="match status" value="1"/>
</dbReference>
<comment type="subcellular location">
    <subcellularLocation>
        <location evidence="1">Cell membrane</location>
        <topology evidence="1">Multi-pass membrane protein</topology>
    </subcellularLocation>
</comment>
<keyword evidence="5" id="KW-0472">Membrane</keyword>
<feature type="region of interest" description="Disordered" evidence="6">
    <location>
        <begin position="231"/>
        <end position="250"/>
    </location>
</feature>
<dbReference type="PANTHER" id="PTHR37937">
    <property type="entry name" value="CONJUGATIVE TRANSFER: DNA TRANSPORT"/>
    <property type="match status" value="1"/>
</dbReference>
<evidence type="ECO:0000256" key="1">
    <source>
        <dbReference type="ARBA" id="ARBA00004651"/>
    </source>
</evidence>
<dbReference type="CDD" id="cd01127">
    <property type="entry name" value="TrwB_TraG_TraD_VirD4"/>
    <property type="match status" value="1"/>
</dbReference>
<evidence type="ECO:0000259" key="7">
    <source>
        <dbReference type="Pfam" id="PF12696"/>
    </source>
</evidence>
<keyword evidence="2" id="KW-1003">Cell membrane</keyword>
<dbReference type="InterPro" id="IPR051539">
    <property type="entry name" value="T4SS-coupling_protein"/>
</dbReference>
<dbReference type="OrthoDB" id="226701at2"/>
<dbReference type="InterPro" id="IPR032689">
    <property type="entry name" value="TraG-D_C"/>
</dbReference>
<accession>A0A554RMG4</accession>
<evidence type="ECO:0000256" key="2">
    <source>
        <dbReference type="ARBA" id="ARBA00022475"/>
    </source>
</evidence>
<protein>
    <recommendedName>
        <fullName evidence="7">TraD/TraG TraM recognition site domain-containing protein</fullName>
    </recommendedName>
</protein>
<dbReference type="Proteomes" id="UP000316988">
    <property type="component" value="Unassembled WGS sequence"/>
</dbReference>
<reference evidence="8 9" key="1">
    <citation type="submission" date="2019-07" db="EMBL/GenBank/DDBJ databases">
        <authorList>
            <person name="Zhao L.H."/>
        </authorList>
    </citation>
    <scope>NUCLEOTIDE SEQUENCE [LARGE SCALE GENOMIC DNA]</scope>
    <source>
        <strain evidence="8 9">Co35</strain>
    </source>
</reference>
<comment type="caution">
    <text evidence="8">The sequence shown here is derived from an EMBL/GenBank/DDBJ whole genome shotgun (WGS) entry which is preliminary data.</text>
</comment>
<evidence type="ECO:0000313" key="9">
    <source>
        <dbReference type="Proteomes" id="UP000316988"/>
    </source>
</evidence>
<evidence type="ECO:0000256" key="5">
    <source>
        <dbReference type="ARBA" id="ARBA00023136"/>
    </source>
</evidence>
<dbReference type="Pfam" id="PF12696">
    <property type="entry name" value="TraG-D_C"/>
    <property type="match status" value="1"/>
</dbReference>
<evidence type="ECO:0000256" key="3">
    <source>
        <dbReference type="ARBA" id="ARBA00022692"/>
    </source>
</evidence>
<organism evidence="8 9">
    <name type="scientific">Aeromicrobium piscarium</name>
    <dbReference type="NCBI Taxonomy" id="2590901"/>
    <lineage>
        <taxon>Bacteria</taxon>
        <taxon>Bacillati</taxon>
        <taxon>Actinomycetota</taxon>
        <taxon>Actinomycetes</taxon>
        <taxon>Propionibacteriales</taxon>
        <taxon>Nocardioidaceae</taxon>
        <taxon>Aeromicrobium</taxon>
    </lineage>
</organism>
<proteinExistence type="predicted"/>
<keyword evidence="9" id="KW-1185">Reference proteome</keyword>
<dbReference type="AlphaFoldDB" id="A0A554RMG4"/>
<name>A0A554RMG4_9ACTN</name>
<evidence type="ECO:0000256" key="4">
    <source>
        <dbReference type="ARBA" id="ARBA00022989"/>
    </source>
</evidence>
<keyword evidence="4" id="KW-1133">Transmembrane helix</keyword>
<evidence type="ECO:0000256" key="6">
    <source>
        <dbReference type="SAM" id="MobiDB-lite"/>
    </source>
</evidence>
<gene>
    <name evidence="8" type="ORF">FNM00_17155</name>
</gene>
<sequence length="250" mass="26902">MCTASVHVEAVRSHRCRLAIGAVGDVAELLQRGGTIYLLGREDPYASASPLMTAVAEHILDTALGLAHSSTHRRLCPPLLACLDELPSTAPLPSLQTRMANERALGISFIWAAQSRAQLTSIFGEQSARSLLGLTNNLILFGGSKDTAFNEEISDLLGPTRVIPHTWQSGAMAGRSSSSEDIPILTGAEIRQLEERHALVIAENGKPMIARLRRATDGTSGRRLLAQRQRVQATVDRARRAPDSVRLGAS</sequence>
<keyword evidence="3" id="KW-0812">Transmembrane</keyword>
<evidence type="ECO:0000313" key="8">
    <source>
        <dbReference type="EMBL" id="TSD55289.1"/>
    </source>
</evidence>
<feature type="domain" description="TraD/TraG TraM recognition site" evidence="7">
    <location>
        <begin position="78"/>
        <end position="194"/>
    </location>
</feature>